<dbReference type="Proteomes" id="UP001157418">
    <property type="component" value="Unassembled WGS sequence"/>
</dbReference>
<evidence type="ECO:0000313" key="2">
    <source>
        <dbReference type="EMBL" id="CAH1450956.1"/>
    </source>
</evidence>
<name>A0AAU9PKW2_9ASTR</name>
<protein>
    <submittedName>
        <fullName evidence="2">Uncharacterized protein</fullName>
    </submittedName>
</protein>
<proteinExistence type="predicted"/>
<dbReference type="EMBL" id="CAKMRJ010005634">
    <property type="protein sequence ID" value="CAH1450956.1"/>
    <property type="molecule type" value="Genomic_DNA"/>
</dbReference>
<sequence length="167" mass="19354">MPWPAKKTFEIDNFALASKFQNHTHVNGDYRSQIHPSVFLRIAASSRLAASFRSQPPSVLQLPSDRSFLPIVAHNIRLPPVVAQSYHRIRFPVNFFVNSILLTNKPHMSTRPRKKEAMKKHKKVTVADEIKTIPDSEEHEQTTTPPVYEPEKIPIHENQWSKPFKWQ</sequence>
<evidence type="ECO:0000256" key="1">
    <source>
        <dbReference type="SAM" id="MobiDB-lite"/>
    </source>
</evidence>
<gene>
    <name evidence="2" type="ORF">LVIROSA_LOCUS36344</name>
</gene>
<organism evidence="2 3">
    <name type="scientific">Lactuca virosa</name>
    <dbReference type="NCBI Taxonomy" id="75947"/>
    <lineage>
        <taxon>Eukaryota</taxon>
        <taxon>Viridiplantae</taxon>
        <taxon>Streptophyta</taxon>
        <taxon>Embryophyta</taxon>
        <taxon>Tracheophyta</taxon>
        <taxon>Spermatophyta</taxon>
        <taxon>Magnoliopsida</taxon>
        <taxon>eudicotyledons</taxon>
        <taxon>Gunneridae</taxon>
        <taxon>Pentapetalae</taxon>
        <taxon>asterids</taxon>
        <taxon>campanulids</taxon>
        <taxon>Asterales</taxon>
        <taxon>Asteraceae</taxon>
        <taxon>Cichorioideae</taxon>
        <taxon>Cichorieae</taxon>
        <taxon>Lactucinae</taxon>
        <taxon>Lactuca</taxon>
    </lineage>
</organism>
<feature type="region of interest" description="Disordered" evidence="1">
    <location>
        <begin position="130"/>
        <end position="167"/>
    </location>
</feature>
<dbReference type="AlphaFoldDB" id="A0AAU9PKW2"/>
<evidence type="ECO:0000313" key="3">
    <source>
        <dbReference type="Proteomes" id="UP001157418"/>
    </source>
</evidence>
<reference evidence="2 3" key="1">
    <citation type="submission" date="2022-01" db="EMBL/GenBank/DDBJ databases">
        <authorList>
            <person name="Xiong W."/>
            <person name="Schranz E."/>
        </authorList>
    </citation>
    <scope>NUCLEOTIDE SEQUENCE [LARGE SCALE GENOMIC DNA]</scope>
</reference>
<feature type="compositionally biased region" description="Basic and acidic residues" evidence="1">
    <location>
        <begin position="130"/>
        <end position="141"/>
    </location>
</feature>
<keyword evidence="3" id="KW-1185">Reference proteome</keyword>
<accession>A0AAU9PKW2</accession>
<comment type="caution">
    <text evidence="2">The sequence shown here is derived from an EMBL/GenBank/DDBJ whole genome shotgun (WGS) entry which is preliminary data.</text>
</comment>